<dbReference type="GO" id="GO:0003677">
    <property type="term" value="F:DNA binding"/>
    <property type="evidence" value="ECO:0007669"/>
    <property type="project" value="UniProtKB-KW"/>
</dbReference>
<evidence type="ECO:0000313" key="5">
    <source>
        <dbReference type="EMBL" id="OUE24335.1"/>
    </source>
</evidence>
<evidence type="ECO:0000259" key="4">
    <source>
        <dbReference type="PROSITE" id="PS50043"/>
    </source>
</evidence>
<dbReference type="InterPro" id="IPR039420">
    <property type="entry name" value="WalR-like"/>
</dbReference>
<dbReference type="Gene3D" id="1.10.10.10">
    <property type="entry name" value="Winged helix-like DNA-binding domain superfamily/Winged helix DNA-binding domain"/>
    <property type="match status" value="1"/>
</dbReference>
<sequence length="216" mass="22234">MEGIDTTTVVVATSDHMHARLLRDALARVDDVSVVGYALGTDGLDDLLLLAEPEVVLMDRELFASRAGRGRDPEGAAGPGIPPPRGPACVVVCDPFTSDDGAGLVREGAHAALHLRAPAAALAGALRVVAAGGSAVAGGGGDGGDDGAALAWADLTSRERDVLECVLLGWSNVEIADEITLSPETVKSHVAALMRKLECRNRVALAVRAYQMGARP</sequence>
<dbReference type="OrthoDB" id="3171430at2"/>
<evidence type="ECO:0000256" key="3">
    <source>
        <dbReference type="ARBA" id="ARBA00023163"/>
    </source>
</evidence>
<dbReference type="InterPro" id="IPR016032">
    <property type="entry name" value="Sig_transdc_resp-reg_C-effctor"/>
</dbReference>
<dbReference type="PROSITE" id="PS50043">
    <property type="entry name" value="HTH_LUXR_2"/>
    <property type="match status" value="1"/>
</dbReference>
<organism evidence="5 6">
    <name type="scientific">Clavibacter michiganensis</name>
    <dbReference type="NCBI Taxonomy" id="28447"/>
    <lineage>
        <taxon>Bacteria</taxon>
        <taxon>Bacillati</taxon>
        <taxon>Actinomycetota</taxon>
        <taxon>Actinomycetes</taxon>
        <taxon>Micrococcales</taxon>
        <taxon>Microbacteriaceae</taxon>
        <taxon>Clavibacter</taxon>
    </lineage>
</organism>
<evidence type="ECO:0000256" key="2">
    <source>
        <dbReference type="ARBA" id="ARBA00023125"/>
    </source>
</evidence>
<dbReference type="Proteomes" id="UP000195101">
    <property type="component" value="Unassembled WGS sequence"/>
</dbReference>
<dbReference type="PROSITE" id="PS00622">
    <property type="entry name" value="HTH_LUXR_1"/>
    <property type="match status" value="1"/>
</dbReference>
<dbReference type="EMBL" id="MDJZ01000016">
    <property type="protein sequence ID" value="OUE24335.1"/>
    <property type="molecule type" value="Genomic_DNA"/>
</dbReference>
<proteinExistence type="predicted"/>
<evidence type="ECO:0000256" key="1">
    <source>
        <dbReference type="ARBA" id="ARBA00023015"/>
    </source>
</evidence>
<reference evidence="5 6" key="1">
    <citation type="submission" date="2016-08" db="EMBL/GenBank/DDBJ databases">
        <title>Genome sequence of Clavibacter michiganensis spp strain CFBP8019.</title>
        <authorList>
            <person name="Thapa S.P."/>
            <person name="Coaker G."/>
            <person name="Jacques M.-A."/>
        </authorList>
    </citation>
    <scope>NUCLEOTIDE SEQUENCE [LARGE SCALE GENOMIC DNA]</scope>
    <source>
        <strain evidence="5">CFBP8019</strain>
    </source>
</reference>
<keyword evidence="6" id="KW-1185">Reference proteome</keyword>
<dbReference type="PANTHER" id="PTHR43214">
    <property type="entry name" value="TWO-COMPONENT RESPONSE REGULATOR"/>
    <property type="match status" value="1"/>
</dbReference>
<evidence type="ECO:0000313" key="6">
    <source>
        <dbReference type="Proteomes" id="UP000195101"/>
    </source>
</evidence>
<dbReference type="RefSeq" id="WP_086515068.1">
    <property type="nucleotide sequence ID" value="NZ_MDJZ01000016.1"/>
</dbReference>
<comment type="caution">
    <text evidence="5">The sequence shown here is derived from an EMBL/GenBank/DDBJ whole genome shotgun (WGS) entry which is preliminary data.</text>
</comment>
<dbReference type="InterPro" id="IPR000792">
    <property type="entry name" value="Tscrpt_reg_LuxR_C"/>
</dbReference>
<protein>
    <submittedName>
        <fullName evidence="5">Transcriptional regulatory protein LiaR</fullName>
    </submittedName>
</protein>
<dbReference type="GO" id="GO:0006355">
    <property type="term" value="P:regulation of DNA-templated transcription"/>
    <property type="evidence" value="ECO:0007669"/>
    <property type="project" value="InterPro"/>
</dbReference>
<dbReference type="CDD" id="cd06170">
    <property type="entry name" value="LuxR_C_like"/>
    <property type="match status" value="1"/>
</dbReference>
<keyword evidence="1" id="KW-0805">Transcription regulation</keyword>
<dbReference type="SMART" id="SM00421">
    <property type="entry name" value="HTH_LUXR"/>
    <property type="match status" value="1"/>
</dbReference>
<gene>
    <name evidence="5" type="primary">liaR_4</name>
    <name evidence="5" type="ORF">BFL37_10515</name>
</gene>
<dbReference type="PRINTS" id="PR00038">
    <property type="entry name" value="HTHLUXR"/>
</dbReference>
<dbReference type="SUPFAM" id="SSF46894">
    <property type="entry name" value="C-terminal effector domain of the bipartite response regulators"/>
    <property type="match status" value="1"/>
</dbReference>
<feature type="domain" description="HTH luxR-type" evidence="4">
    <location>
        <begin position="148"/>
        <end position="213"/>
    </location>
</feature>
<accession>A0A251YJB2</accession>
<name>A0A251YJB2_9MICO</name>
<dbReference type="InterPro" id="IPR036388">
    <property type="entry name" value="WH-like_DNA-bd_sf"/>
</dbReference>
<keyword evidence="3" id="KW-0804">Transcription</keyword>
<dbReference type="PANTHER" id="PTHR43214:SF24">
    <property type="entry name" value="TRANSCRIPTIONAL REGULATORY PROTEIN NARL-RELATED"/>
    <property type="match status" value="1"/>
</dbReference>
<dbReference type="AlphaFoldDB" id="A0A251YJB2"/>
<keyword evidence="2" id="KW-0238">DNA-binding</keyword>
<dbReference type="Pfam" id="PF00196">
    <property type="entry name" value="GerE"/>
    <property type="match status" value="1"/>
</dbReference>